<evidence type="ECO:0000313" key="1">
    <source>
        <dbReference type="EMBL" id="SHE62198.1"/>
    </source>
</evidence>
<dbReference type="STRING" id="1120975.SAMN02746064_00872"/>
<organism evidence="1 2">
    <name type="scientific">Alkalibacter saccharofermentans DSM 14828</name>
    <dbReference type="NCBI Taxonomy" id="1120975"/>
    <lineage>
        <taxon>Bacteria</taxon>
        <taxon>Bacillati</taxon>
        <taxon>Bacillota</taxon>
        <taxon>Clostridia</taxon>
        <taxon>Eubacteriales</taxon>
        <taxon>Eubacteriaceae</taxon>
        <taxon>Alkalibacter</taxon>
    </lineage>
</organism>
<protein>
    <submittedName>
        <fullName evidence="1">Four helix bundle protein</fullName>
    </submittedName>
</protein>
<dbReference type="NCBIfam" id="TIGR02436">
    <property type="entry name" value="four helix bundle protein"/>
    <property type="match status" value="1"/>
</dbReference>
<dbReference type="CDD" id="cd16377">
    <property type="entry name" value="23S_rRNA_IVP_like"/>
    <property type="match status" value="1"/>
</dbReference>
<keyword evidence="2" id="KW-1185">Reference proteome</keyword>
<evidence type="ECO:0000313" key="2">
    <source>
        <dbReference type="Proteomes" id="UP000184251"/>
    </source>
</evidence>
<dbReference type="Gene3D" id="1.20.1440.60">
    <property type="entry name" value="23S rRNA-intervening sequence"/>
    <property type="match status" value="1"/>
</dbReference>
<sequence length="83" mass="9601">MENNFENLLVWQKSRDLTMVLYDIIDNFPDEEKYAMGSQLRRAVNSISANIAEGTGRGSNKDFANFLYFARGSLFETKNFIYC</sequence>
<dbReference type="Pfam" id="PF05635">
    <property type="entry name" value="23S_rRNA_IVP"/>
    <property type="match status" value="1"/>
</dbReference>
<dbReference type="OrthoDB" id="160990at2"/>
<dbReference type="InterPro" id="IPR036583">
    <property type="entry name" value="23S_rRNA_IVS_sf"/>
</dbReference>
<dbReference type="InterPro" id="IPR012657">
    <property type="entry name" value="23S_rRNA-intervening_sequence"/>
</dbReference>
<proteinExistence type="predicted"/>
<reference evidence="1 2" key="1">
    <citation type="submission" date="2016-11" db="EMBL/GenBank/DDBJ databases">
        <authorList>
            <person name="Jaros S."/>
            <person name="Januszkiewicz K."/>
            <person name="Wedrychowicz H."/>
        </authorList>
    </citation>
    <scope>NUCLEOTIDE SEQUENCE [LARGE SCALE GENOMIC DNA]</scope>
    <source>
        <strain evidence="1 2">DSM 14828</strain>
    </source>
</reference>
<accession>A0A1M4UZX4</accession>
<dbReference type="EMBL" id="FQTU01000004">
    <property type="protein sequence ID" value="SHE62198.1"/>
    <property type="molecule type" value="Genomic_DNA"/>
</dbReference>
<dbReference type="PANTHER" id="PTHR38471:SF2">
    <property type="entry name" value="FOUR HELIX BUNDLE PROTEIN"/>
    <property type="match status" value="1"/>
</dbReference>
<name>A0A1M4UZX4_9FIRM</name>
<dbReference type="SUPFAM" id="SSF158446">
    <property type="entry name" value="IVS-encoded protein-like"/>
    <property type="match status" value="1"/>
</dbReference>
<gene>
    <name evidence="1" type="ORF">SAMN02746064_00872</name>
</gene>
<dbReference type="AlphaFoldDB" id="A0A1M4UZX4"/>
<dbReference type="Proteomes" id="UP000184251">
    <property type="component" value="Unassembled WGS sequence"/>
</dbReference>
<dbReference type="PANTHER" id="PTHR38471">
    <property type="entry name" value="FOUR HELIX BUNDLE PROTEIN"/>
    <property type="match status" value="1"/>
</dbReference>